<dbReference type="SMART" id="SM01381">
    <property type="entry name" value="7TM_GPCR_Srsx"/>
    <property type="match status" value="1"/>
</dbReference>
<evidence type="ECO:0000256" key="4">
    <source>
        <dbReference type="ARBA" id="ARBA00022989"/>
    </source>
</evidence>
<evidence type="ECO:0000313" key="12">
    <source>
        <dbReference type="EnsemblMetazoa" id="XP_038049715.1"/>
    </source>
</evidence>
<evidence type="ECO:0000313" key="13">
    <source>
        <dbReference type="Proteomes" id="UP000887568"/>
    </source>
</evidence>
<dbReference type="PRINTS" id="PR00237">
    <property type="entry name" value="GPCRRHODOPSN"/>
</dbReference>
<dbReference type="GO" id="GO:0008528">
    <property type="term" value="F:G protein-coupled peptide receptor activity"/>
    <property type="evidence" value="ECO:0007669"/>
    <property type="project" value="TreeGrafter"/>
</dbReference>
<organism evidence="12 13">
    <name type="scientific">Patiria miniata</name>
    <name type="common">Bat star</name>
    <name type="synonym">Asterina miniata</name>
    <dbReference type="NCBI Taxonomy" id="46514"/>
    <lineage>
        <taxon>Eukaryota</taxon>
        <taxon>Metazoa</taxon>
        <taxon>Echinodermata</taxon>
        <taxon>Eleutherozoa</taxon>
        <taxon>Asterozoa</taxon>
        <taxon>Asteroidea</taxon>
        <taxon>Valvatacea</taxon>
        <taxon>Valvatida</taxon>
        <taxon>Asterinidae</taxon>
        <taxon>Patiria</taxon>
    </lineage>
</organism>
<dbReference type="InterPro" id="IPR017452">
    <property type="entry name" value="GPCR_Rhodpsn_7TM"/>
</dbReference>
<keyword evidence="6 10" id="KW-0472">Membrane</keyword>
<dbReference type="Gene3D" id="1.20.1070.10">
    <property type="entry name" value="Rhodopsin 7-helix transmembrane proteins"/>
    <property type="match status" value="1"/>
</dbReference>
<keyword evidence="7" id="KW-0675">Receptor</keyword>
<sequence length="439" mass="48669">MENIFTSNATATNGSVAEEHPFNVLYTIRLITNILVFLLGVPGNCLILRVYWIKTRKTSTDILIRALAWADLAVCFLRIAEIIYISLYLAAEYSMYSFPPGPGLFILYAVIIALAGAAVVSSFSITAVIAVDRYDCVCRPQKRIFNPRRSKIVVLVTVLFAFAINVGQIAHNICLRTSCTEHASVHVYWDIGVKAEPVLFVIALVTIGVCYGKVYVTIRKHVKVGPVQAPTARDAERIPSDLRVGHQVNCSTRPTPPQQNIDLPTSESFVEEAVTKFVHPPSTSSSMHANSHQAKPNDVCTAAHVVSFAHQDSSGPSQPDVIPEPKAAPQDNTPSQRQSRQEPGHAPQRVGAAKLQRKTTRMLFITSVVFLLTWIPYLVFNVKYYAAPNFDDFQEIIGAISIILLINSVVNPLIYGIANRRFRNDCKEVIRKIKCFKCC</sequence>
<evidence type="ECO:0000256" key="9">
    <source>
        <dbReference type="SAM" id="MobiDB-lite"/>
    </source>
</evidence>
<dbReference type="PROSITE" id="PS50262">
    <property type="entry name" value="G_PROTEIN_RECEP_F1_2"/>
    <property type="match status" value="1"/>
</dbReference>
<dbReference type="AlphaFoldDB" id="A0A913ZFG8"/>
<dbReference type="InterPro" id="IPR000276">
    <property type="entry name" value="GPCR_Rhodpsn"/>
</dbReference>
<dbReference type="GeneID" id="119723225"/>
<protein>
    <recommendedName>
        <fullName evidence="11">G-protein coupled receptors family 1 profile domain-containing protein</fullName>
    </recommendedName>
</protein>
<evidence type="ECO:0000256" key="7">
    <source>
        <dbReference type="ARBA" id="ARBA00023170"/>
    </source>
</evidence>
<dbReference type="EnsemblMetazoa" id="XM_038193787.1">
    <property type="protein sequence ID" value="XP_038049715.1"/>
    <property type="gene ID" value="LOC119723225"/>
</dbReference>
<reference evidence="12" key="1">
    <citation type="submission" date="2022-11" db="UniProtKB">
        <authorList>
            <consortium name="EnsemblMetazoa"/>
        </authorList>
    </citation>
    <scope>IDENTIFICATION</scope>
</reference>
<keyword evidence="2" id="KW-1003">Cell membrane</keyword>
<dbReference type="GO" id="GO:0007218">
    <property type="term" value="P:neuropeptide signaling pathway"/>
    <property type="evidence" value="ECO:0007669"/>
    <property type="project" value="TreeGrafter"/>
</dbReference>
<evidence type="ECO:0000256" key="2">
    <source>
        <dbReference type="ARBA" id="ARBA00022475"/>
    </source>
</evidence>
<evidence type="ECO:0000256" key="6">
    <source>
        <dbReference type="ARBA" id="ARBA00023136"/>
    </source>
</evidence>
<dbReference type="PANTHER" id="PTHR24230">
    <property type="entry name" value="G-PROTEIN COUPLED RECEPTOR"/>
    <property type="match status" value="1"/>
</dbReference>
<dbReference type="GO" id="GO:0005886">
    <property type="term" value="C:plasma membrane"/>
    <property type="evidence" value="ECO:0007669"/>
    <property type="project" value="UniProtKB-SubCell"/>
</dbReference>
<evidence type="ECO:0000256" key="3">
    <source>
        <dbReference type="ARBA" id="ARBA00022692"/>
    </source>
</evidence>
<dbReference type="Pfam" id="PF00001">
    <property type="entry name" value="7tm_1"/>
    <property type="match status" value="1"/>
</dbReference>
<dbReference type="CDD" id="cd00637">
    <property type="entry name" value="7tm_classA_rhodopsin-like"/>
    <property type="match status" value="1"/>
</dbReference>
<feature type="region of interest" description="Disordered" evidence="9">
    <location>
        <begin position="310"/>
        <end position="352"/>
    </location>
</feature>
<dbReference type="OrthoDB" id="6109871at2759"/>
<feature type="transmembrane region" description="Helical" evidence="10">
    <location>
        <begin position="152"/>
        <end position="170"/>
    </location>
</feature>
<keyword evidence="5" id="KW-0297">G-protein coupled receptor</keyword>
<accession>A0A913ZFG8</accession>
<feature type="transmembrane region" description="Helical" evidence="10">
    <location>
        <begin position="30"/>
        <end position="51"/>
    </location>
</feature>
<feature type="transmembrane region" description="Helical" evidence="10">
    <location>
        <begin position="105"/>
        <end position="131"/>
    </location>
</feature>
<dbReference type="OMA" id="SSARCYI"/>
<feature type="transmembrane region" description="Helical" evidence="10">
    <location>
        <begin position="63"/>
        <end position="85"/>
    </location>
</feature>
<dbReference type="SUPFAM" id="SSF81321">
    <property type="entry name" value="Family A G protein-coupled receptor-like"/>
    <property type="match status" value="1"/>
</dbReference>
<keyword evidence="8" id="KW-0807">Transducer</keyword>
<evidence type="ECO:0000256" key="5">
    <source>
        <dbReference type="ARBA" id="ARBA00023040"/>
    </source>
</evidence>
<comment type="subcellular location">
    <subcellularLocation>
        <location evidence="1">Cell membrane</location>
        <topology evidence="1">Multi-pass membrane protein</topology>
    </subcellularLocation>
</comment>
<feature type="transmembrane region" description="Helical" evidence="10">
    <location>
        <begin position="396"/>
        <end position="418"/>
    </location>
</feature>
<feature type="transmembrane region" description="Helical" evidence="10">
    <location>
        <begin position="198"/>
        <end position="216"/>
    </location>
</feature>
<feature type="domain" description="G-protein coupled receptors family 1 profile" evidence="11">
    <location>
        <begin position="43"/>
        <end position="415"/>
    </location>
</feature>
<dbReference type="PANTHER" id="PTHR24230:SF0">
    <property type="entry name" value="G-PROTEIN COUPLED RECEPTORS FAMILY 1 PROFILE DOMAIN-CONTAINING PROTEIN"/>
    <property type="match status" value="1"/>
</dbReference>
<dbReference type="Proteomes" id="UP000887568">
    <property type="component" value="Unplaced"/>
</dbReference>
<proteinExistence type="predicted"/>
<evidence type="ECO:0000259" key="11">
    <source>
        <dbReference type="PROSITE" id="PS50262"/>
    </source>
</evidence>
<evidence type="ECO:0000256" key="1">
    <source>
        <dbReference type="ARBA" id="ARBA00004651"/>
    </source>
</evidence>
<feature type="transmembrane region" description="Helical" evidence="10">
    <location>
        <begin position="363"/>
        <end position="384"/>
    </location>
</feature>
<keyword evidence="3 10" id="KW-0812">Transmembrane</keyword>
<dbReference type="RefSeq" id="XP_038049715.1">
    <property type="nucleotide sequence ID" value="XM_038193787.1"/>
</dbReference>
<name>A0A913ZFG8_PATMI</name>
<keyword evidence="4 10" id="KW-1133">Transmembrane helix</keyword>
<keyword evidence="13" id="KW-1185">Reference proteome</keyword>
<evidence type="ECO:0000256" key="10">
    <source>
        <dbReference type="SAM" id="Phobius"/>
    </source>
</evidence>
<evidence type="ECO:0000256" key="8">
    <source>
        <dbReference type="ARBA" id="ARBA00023224"/>
    </source>
</evidence>